<organism evidence="1">
    <name type="scientific">Anguilla anguilla</name>
    <name type="common">European freshwater eel</name>
    <name type="synonym">Muraena anguilla</name>
    <dbReference type="NCBI Taxonomy" id="7936"/>
    <lineage>
        <taxon>Eukaryota</taxon>
        <taxon>Metazoa</taxon>
        <taxon>Chordata</taxon>
        <taxon>Craniata</taxon>
        <taxon>Vertebrata</taxon>
        <taxon>Euteleostomi</taxon>
        <taxon>Actinopterygii</taxon>
        <taxon>Neopterygii</taxon>
        <taxon>Teleostei</taxon>
        <taxon>Anguilliformes</taxon>
        <taxon>Anguillidae</taxon>
        <taxon>Anguilla</taxon>
    </lineage>
</organism>
<reference evidence="1" key="2">
    <citation type="journal article" date="2015" name="Fish Shellfish Immunol.">
        <title>Early steps in the European eel (Anguilla anguilla)-Vibrio vulnificus interaction in the gills: Role of the RtxA13 toxin.</title>
        <authorList>
            <person name="Callol A."/>
            <person name="Pajuelo D."/>
            <person name="Ebbesson L."/>
            <person name="Teles M."/>
            <person name="MacKenzie S."/>
            <person name="Amaro C."/>
        </authorList>
    </citation>
    <scope>NUCLEOTIDE SEQUENCE</scope>
</reference>
<protein>
    <submittedName>
        <fullName evidence="1">Uncharacterized protein</fullName>
    </submittedName>
</protein>
<proteinExistence type="predicted"/>
<accession>A0A0E9XJD0</accession>
<reference evidence="1" key="1">
    <citation type="submission" date="2014-11" db="EMBL/GenBank/DDBJ databases">
        <authorList>
            <person name="Amaro Gonzalez C."/>
        </authorList>
    </citation>
    <scope>NUCLEOTIDE SEQUENCE</scope>
</reference>
<dbReference type="EMBL" id="GBXM01005750">
    <property type="protein sequence ID" value="JAI02828.1"/>
    <property type="molecule type" value="Transcribed_RNA"/>
</dbReference>
<name>A0A0E9XJD0_ANGAN</name>
<dbReference type="AlphaFoldDB" id="A0A0E9XJD0"/>
<evidence type="ECO:0000313" key="1">
    <source>
        <dbReference type="EMBL" id="JAI02828.1"/>
    </source>
</evidence>
<sequence length="71" mass="7907">MSSVNVCAFIHRALPSVLQSLSAGMSPDASLSHLYQTGWSSQLWALHLCRHPVTNGKKTNTEQLNMQEHFL</sequence>